<keyword evidence="3" id="KW-1185">Reference proteome</keyword>
<keyword evidence="1" id="KW-0732">Signal</keyword>
<protein>
    <recommendedName>
        <fullName evidence="4">DUF4402 domain-containing protein</fullName>
    </recommendedName>
</protein>
<accession>A0ABQ4PQT0</accession>
<evidence type="ECO:0000313" key="2">
    <source>
        <dbReference type="EMBL" id="GIU51642.1"/>
    </source>
</evidence>
<feature type="signal peptide" evidence="1">
    <location>
        <begin position="1"/>
        <end position="23"/>
    </location>
</feature>
<name>A0ABQ4PQT0_9GAMM</name>
<dbReference type="RefSeq" id="WP_220783165.1">
    <property type="nucleotide sequence ID" value="NZ_BPEY01000124.1"/>
</dbReference>
<comment type="caution">
    <text evidence="2">The sequence shown here is derived from an EMBL/GenBank/DDBJ whole genome shotgun (WGS) entry which is preliminary data.</text>
</comment>
<evidence type="ECO:0000256" key="1">
    <source>
        <dbReference type="SAM" id="SignalP"/>
    </source>
</evidence>
<sequence length="155" mass="15273">MNKKTLLSTLMASSFLLSAGVSATDQTGTANFNLIVPIVVTEATAMDFGDISLADGQCVLTESNSVSGSSCVPGGNAAQSGVFNITGADATVNVALSAADSSSVPGVTFTPQITANTVDIISGTASINVGGTIDVVAANATAGVKAISYTVSVTY</sequence>
<feature type="chain" id="PRO_5046023811" description="DUF4402 domain-containing protein" evidence="1">
    <location>
        <begin position="24"/>
        <end position="155"/>
    </location>
</feature>
<proteinExistence type="predicted"/>
<reference evidence="2" key="1">
    <citation type="submission" date="2021-05" db="EMBL/GenBank/DDBJ databases">
        <title>Molecular characterization for Shewanella algae harboring chromosomal blaOXA-55-like strains isolated from clinical and environment sample.</title>
        <authorList>
            <person name="Ohama Y."/>
            <person name="Aoki K."/>
            <person name="Harada S."/>
            <person name="Moriya K."/>
            <person name="Ishii Y."/>
            <person name="Tateda K."/>
        </authorList>
    </citation>
    <scope>NUCLEOTIDE SEQUENCE</scope>
    <source>
        <strain evidence="2">JCM 11563</strain>
    </source>
</reference>
<dbReference type="Proteomes" id="UP000887104">
    <property type="component" value="Unassembled WGS sequence"/>
</dbReference>
<dbReference type="EMBL" id="BPEY01000124">
    <property type="protein sequence ID" value="GIU51642.1"/>
    <property type="molecule type" value="Genomic_DNA"/>
</dbReference>
<gene>
    <name evidence="2" type="ORF">TUM4438_42000</name>
</gene>
<evidence type="ECO:0008006" key="4">
    <source>
        <dbReference type="Google" id="ProtNLM"/>
    </source>
</evidence>
<evidence type="ECO:0000313" key="3">
    <source>
        <dbReference type="Proteomes" id="UP000887104"/>
    </source>
</evidence>
<organism evidence="2 3">
    <name type="scientific">Shewanella sairae</name>
    <dbReference type="NCBI Taxonomy" id="190310"/>
    <lineage>
        <taxon>Bacteria</taxon>
        <taxon>Pseudomonadati</taxon>
        <taxon>Pseudomonadota</taxon>
        <taxon>Gammaproteobacteria</taxon>
        <taxon>Alteromonadales</taxon>
        <taxon>Shewanellaceae</taxon>
        <taxon>Shewanella</taxon>
    </lineage>
</organism>